<feature type="domain" description="HTH araC/xylS-type" evidence="4">
    <location>
        <begin position="173"/>
        <end position="271"/>
    </location>
</feature>
<keyword evidence="2 5" id="KW-0238">DNA-binding</keyword>
<dbReference type="PANTHER" id="PTHR43280:SF2">
    <property type="entry name" value="HTH-TYPE TRANSCRIPTIONAL REGULATOR EXSA"/>
    <property type="match status" value="1"/>
</dbReference>
<evidence type="ECO:0000259" key="4">
    <source>
        <dbReference type="PROSITE" id="PS01124"/>
    </source>
</evidence>
<dbReference type="Pfam" id="PF12833">
    <property type="entry name" value="HTH_18"/>
    <property type="match status" value="1"/>
</dbReference>
<dbReference type="STRING" id="1313296.SAMN05661091_2635"/>
<keyword evidence="3" id="KW-0804">Transcription</keyword>
<accession>A0A1X7HF83</accession>
<evidence type="ECO:0000313" key="6">
    <source>
        <dbReference type="Proteomes" id="UP000192940"/>
    </source>
</evidence>
<dbReference type="Gene3D" id="1.10.10.60">
    <property type="entry name" value="Homeodomain-like"/>
    <property type="match status" value="2"/>
</dbReference>
<dbReference type="PROSITE" id="PS01124">
    <property type="entry name" value="HTH_ARAC_FAMILY_2"/>
    <property type="match status" value="1"/>
</dbReference>
<sequence>MAKEPLIHLFDWSPHVYVDPFHTHDHLEIGYCLSGSGTFYFGDKTFPVQQGDVFVVNHLERHAAASNADNPSRYLFLYFDPTLIEQADQELLLPFVYLPTKFQNRIPSGLKAARKIGELFLELADEHENKQPGYRGMMRGKILQICVQLLRHYVEETPSADWNRTLTSYYRIKPALDYINERFREPLSLEDVAERLALSPSRARHLFQEKLGTGFKQYLLQLRVNEAKKLLASSDLPIADVMYAAGFQSPGPFYRAFKQIVGAAPLDYREQAAKLALFEKISGENKTTREALPR</sequence>
<dbReference type="InterPro" id="IPR003313">
    <property type="entry name" value="AraC-bd"/>
</dbReference>
<dbReference type="Gene3D" id="2.60.120.10">
    <property type="entry name" value="Jelly Rolls"/>
    <property type="match status" value="1"/>
</dbReference>
<dbReference type="Proteomes" id="UP000192940">
    <property type="component" value="Chromosome I"/>
</dbReference>
<dbReference type="GO" id="GO:0043565">
    <property type="term" value="F:sequence-specific DNA binding"/>
    <property type="evidence" value="ECO:0007669"/>
    <property type="project" value="InterPro"/>
</dbReference>
<dbReference type="EMBL" id="LT840184">
    <property type="protein sequence ID" value="SMF84501.1"/>
    <property type="molecule type" value="Genomic_DNA"/>
</dbReference>
<dbReference type="SUPFAM" id="SSF46689">
    <property type="entry name" value="Homeodomain-like"/>
    <property type="match status" value="2"/>
</dbReference>
<reference evidence="5 6" key="1">
    <citation type="submission" date="2017-04" db="EMBL/GenBank/DDBJ databases">
        <authorList>
            <person name="Afonso C.L."/>
            <person name="Miller P.J."/>
            <person name="Scott M.A."/>
            <person name="Spackman E."/>
            <person name="Goraichik I."/>
            <person name="Dimitrov K.M."/>
            <person name="Suarez D.L."/>
            <person name="Swayne D.E."/>
        </authorList>
    </citation>
    <scope>NUCLEOTIDE SEQUENCE [LARGE SCALE GENOMIC DNA]</scope>
    <source>
        <strain evidence="5 6">N3/975</strain>
    </source>
</reference>
<dbReference type="InterPro" id="IPR018060">
    <property type="entry name" value="HTH_AraC"/>
</dbReference>
<protein>
    <submittedName>
        <fullName evidence="5">AraC-type DNA-binding protein</fullName>
    </submittedName>
</protein>
<dbReference type="AlphaFoldDB" id="A0A1X7HF83"/>
<dbReference type="SUPFAM" id="SSF51215">
    <property type="entry name" value="Regulatory protein AraC"/>
    <property type="match status" value="1"/>
</dbReference>
<name>A0A1X7HF83_9BACL</name>
<evidence type="ECO:0000256" key="3">
    <source>
        <dbReference type="ARBA" id="ARBA00023163"/>
    </source>
</evidence>
<dbReference type="CDD" id="cd02208">
    <property type="entry name" value="cupin_RmlC-like"/>
    <property type="match status" value="1"/>
</dbReference>
<evidence type="ECO:0000256" key="1">
    <source>
        <dbReference type="ARBA" id="ARBA00023015"/>
    </source>
</evidence>
<keyword evidence="6" id="KW-1185">Reference proteome</keyword>
<dbReference type="GO" id="GO:0003700">
    <property type="term" value="F:DNA-binding transcription factor activity"/>
    <property type="evidence" value="ECO:0007669"/>
    <property type="project" value="InterPro"/>
</dbReference>
<dbReference type="InterPro" id="IPR014710">
    <property type="entry name" value="RmlC-like_jellyroll"/>
</dbReference>
<dbReference type="InterPro" id="IPR009057">
    <property type="entry name" value="Homeodomain-like_sf"/>
</dbReference>
<organism evidence="5 6">
    <name type="scientific">Paenibacillus uliginis N3/975</name>
    <dbReference type="NCBI Taxonomy" id="1313296"/>
    <lineage>
        <taxon>Bacteria</taxon>
        <taxon>Bacillati</taxon>
        <taxon>Bacillota</taxon>
        <taxon>Bacilli</taxon>
        <taxon>Bacillales</taxon>
        <taxon>Paenibacillaceae</taxon>
        <taxon>Paenibacillus</taxon>
    </lineage>
</organism>
<dbReference type="RefSeq" id="WP_208919594.1">
    <property type="nucleotide sequence ID" value="NZ_LT840184.1"/>
</dbReference>
<keyword evidence="1" id="KW-0805">Transcription regulation</keyword>
<dbReference type="SMART" id="SM00342">
    <property type="entry name" value="HTH_ARAC"/>
    <property type="match status" value="1"/>
</dbReference>
<dbReference type="InterPro" id="IPR037923">
    <property type="entry name" value="HTH-like"/>
</dbReference>
<dbReference type="PANTHER" id="PTHR43280">
    <property type="entry name" value="ARAC-FAMILY TRANSCRIPTIONAL REGULATOR"/>
    <property type="match status" value="1"/>
</dbReference>
<dbReference type="Pfam" id="PF02311">
    <property type="entry name" value="AraC_binding"/>
    <property type="match status" value="1"/>
</dbReference>
<proteinExistence type="predicted"/>
<evidence type="ECO:0000256" key="2">
    <source>
        <dbReference type="ARBA" id="ARBA00023125"/>
    </source>
</evidence>
<gene>
    <name evidence="5" type="ORF">SAMN05661091_2635</name>
</gene>
<evidence type="ECO:0000313" key="5">
    <source>
        <dbReference type="EMBL" id="SMF84501.1"/>
    </source>
</evidence>